<protein>
    <recommendedName>
        <fullName evidence="5">Phytocyanin domain-containing protein</fullName>
    </recommendedName>
</protein>
<reference evidence="3 4" key="1">
    <citation type="submission" date="2019-02" db="EMBL/GenBank/DDBJ databases">
        <title>Genome sequencing of the rare red list fungi Antrodiella citrinella (Flaviporus citrinellus).</title>
        <authorList>
            <person name="Buettner E."/>
            <person name="Kellner H."/>
        </authorList>
    </citation>
    <scope>NUCLEOTIDE SEQUENCE [LARGE SCALE GENOMIC DNA]</scope>
    <source>
        <strain evidence="3 4">DSM 108506</strain>
    </source>
</reference>
<organism evidence="3 4">
    <name type="scientific">Antrodiella citrinella</name>
    <dbReference type="NCBI Taxonomy" id="2447956"/>
    <lineage>
        <taxon>Eukaryota</taxon>
        <taxon>Fungi</taxon>
        <taxon>Dikarya</taxon>
        <taxon>Basidiomycota</taxon>
        <taxon>Agaricomycotina</taxon>
        <taxon>Agaricomycetes</taxon>
        <taxon>Polyporales</taxon>
        <taxon>Steccherinaceae</taxon>
        <taxon>Antrodiella</taxon>
    </lineage>
</organism>
<dbReference type="EMBL" id="SGPM01000061">
    <property type="protein sequence ID" value="THH30994.1"/>
    <property type="molecule type" value="Genomic_DNA"/>
</dbReference>
<gene>
    <name evidence="3" type="ORF">EUX98_g3186</name>
</gene>
<feature type="region of interest" description="Disordered" evidence="1">
    <location>
        <begin position="125"/>
        <end position="154"/>
    </location>
</feature>
<evidence type="ECO:0000256" key="2">
    <source>
        <dbReference type="SAM" id="SignalP"/>
    </source>
</evidence>
<keyword evidence="2" id="KW-0732">Signal</keyword>
<comment type="caution">
    <text evidence="3">The sequence shown here is derived from an EMBL/GenBank/DDBJ whole genome shotgun (WGS) entry which is preliminary data.</text>
</comment>
<name>A0A4S4MX68_9APHY</name>
<evidence type="ECO:0000256" key="1">
    <source>
        <dbReference type="SAM" id="MobiDB-lite"/>
    </source>
</evidence>
<feature type="compositionally biased region" description="Low complexity" evidence="1">
    <location>
        <begin position="125"/>
        <end position="149"/>
    </location>
</feature>
<evidence type="ECO:0008006" key="5">
    <source>
        <dbReference type="Google" id="ProtNLM"/>
    </source>
</evidence>
<accession>A0A4S4MX68</accession>
<feature type="signal peptide" evidence="2">
    <location>
        <begin position="1"/>
        <end position="18"/>
    </location>
</feature>
<dbReference type="AlphaFoldDB" id="A0A4S4MX68"/>
<dbReference type="Proteomes" id="UP000308730">
    <property type="component" value="Unassembled WGS sequence"/>
</dbReference>
<sequence length="179" mass="18452">MFFPRLAFITALVGVVASQNLEITNPDADHWWVASSINTLAWTCQNTTFPTFTVLIGNPSANLQAGAFIAIQNNFDCSKTITQDLINQGPGTGYVITFANPLNNTDVYATSAPFEIKPLGSAYPTSASSQSPSATSSGSSSSATPTSQGNAGKSNDATGLKTAFGGIFAAAAAIGFTLV</sequence>
<dbReference type="OrthoDB" id="2576580at2759"/>
<evidence type="ECO:0000313" key="4">
    <source>
        <dbReference type="Proteomes" id="UP000308730"/>
    </source>
</evidence>
<feature type="chain" id="PRO_5020592843" description="Phytocyanin domain-containing protein" evidence="2">
    <location>
        <begin position="19"/>
        <end position="179"/>
    </location>
</feature>
<proteinExistence type="predicted"/>
<evidence type="ECO:0000313" key="3">
    <source>
        <dbReference type="EMBL" id="THH30994.1"/>
    </source>
</evidence>
<keyword evidence="4" id="KW-1185">Reference proteome</keyword>